<dbReference type="Pfam" id="PF06898">
    <property type="entry name" value="YqfD"/>
    <property type="match status" value="1"/>
</dbReference>
<comment type="caution">
    <text evidence="2">The sequence shown here is derived from an EMBL/GenBank/DDBJ whole genome shotgun (WGS) entry which is preliminary data.</text>
</comment>
<evidence type="ECO:0000256" key="1">
    <source>
        <dbReference type="SAM" id="Phobius"/>
    </source>
</evidence>
<keyword evidence="1" id="KW-0472">Membrane</keyword>
<keyword evidence="1" id="KW-1133">Transmembrane helix</keyword>
<dbReference type="NCBIfam" id="TIGR02876">
    <property type="entry name" value="spore_yqfD"/>
    <property type="match status" value="1"/>
</dbReference>
<feature type="transmembrane region" description="Helical" evidence="1">
    <location>
        <begin position="91"/>
        <end position="112"/>
    </location>
</feature>
<name>A0ABS2NA51_9BACI</name>
<proteinExistence type="predicted"/>
<keyword evidence="3" id="KW-1185">Reference proteome</keyword>
<protein>
    <recommendedName>
        <fullName evidence="4">Sporulation protein YqfD</fullName>
    </recommendedName>
</protein>
<keyword evidence="1" id="KW-0812">Transmembrane</keyword>
<evidence type="ECO:0000313" key="2">
    <source>
        <dbReference type="EMBL" id="MBM7584723.1"/>
    </source>
</evidence>
<evidence type="ECO:0000313" key="3">
    <source>
        <dbReference type="Proteomes" id="UP001646157"/>
    </source>
</evidence>
<dbReference type="PIRSF" id="PIRSF029895">
    <property type="entry name" value="SpoIV"/>
    <property type="match status" value="1"/>
</dbReference>
<reference evidence="2 3" key="1">
    <citation type="submission" date="2021-01" db="EMBL/GenBank/DDBJ databases">
        <title>Genomic Encyclopedia of Type Strains, Phase IV (KMG-IV): sequencing the most valuable type-strain genomes for metagenomic binning, comparative biology and taxonomic classification.</title>
        <authorList>
            <person name="Goeker M."/>
        </authorList>
    </citation>
    <scope>NUCLEOTIDE SEQUENCE [LARGE SCALE GENOMIC DNA]</scope>
    <source>
        <strain evidence="2 3">DSM 24834</strain>
    </source>
</reference>
<evidence type="ECO:0008006" key="4">
    <source>
        <dbReference type="Google" id="ProtNLM"/>
    </source>
</evidence>
<organism evidence="2 3">
    <name type="scientific">Rossellomorea pakistanensis</name>
    <dbReference type="NCBI Taxonomy" id="992288"/>
    <lineage>
        <taxon>Bacteria</taxon>
        <taxon>Bacillati</taxon>
        <taxon>Bacillota</taxon>
        <taxon>Bacilli</taxon>
        <taxon>Bacillales</taxon>
        <taxon>Bacillaceae</taxon>
        <taxon>Rossellomorea</taxon>
    </lineage>
</organism>
<sequence length="395" mass="45221">MKNHWLTFFTGKILVKVEGKGLERVLNALIRLNISIWQVKRVGNETVIFYISLKDIHHLRRALRKFDCRVSFIKGQGTPFLWKRTLKNSGFLLGGFAFFALIIILSNMIWGIEIKGASPKTEHQIRKELDEIGVKIGKSQFFVKDVESIQRELSNRMDNITWVGVELKGTTYHFQVVEKNAPEEVEKAGNQNLVAKQKAVIVKMFVEQGQTKVAVNDYVKKGDLLVSGVIGKEEQSKVVPAKGVILGQTWYTTQVELPLKTDFEVFTGQEKTKHSLSVGSFKIPIWGWGNPEYKDYVKETSEKKIKLFKWELPISYTHTSIKENESVTRTYNKKEAIKVAKRLAKEDLKSQLPEDAEIIGEKILHQQVDNGKVRLNMYYKVIEDIAIEQPIIQGD</sequence>
<gene>
    <name evidence="2" type="ORF">JOC86_001260</name>
</gene>
<dbReference type="InterPro" id="IPR010690">
    <property type="entry name" value="YqfD"/>
</dbReference>
<dbReference type="Proteomes" id="UP001646157">
    <property type="component" value="Unassembled WGS sequence"/>
</dbReference>
<accession>A0ABS2NA51</accession>
<dbReference type="EMBL" id="JAFBDZ010000001">
    <property type="protein sequence ID" value="MBM7584723.1"/>
    <property type="molecule type" value="Genomic_DNA"/>
</dbReference>
<dbReference type="RefSeq" id="WP_205169002.1">
    <property type="nucleotide sequence ID" value="NZ_JAFBDZ010000001.1"/>
</dbReference>